<dbReference type="FunFam" id="3.20.20.450:FF:000001">
    <property type="entry name" value="Cyclic di-GMP phosphodiesterase yahA"/>
    <property type="match status" value="1"/>
</dbReference>
<dbReference type="HOGENOM" id="CLU_000445_70_50_4"/>
<gene>
    <name evidence="5" type="ORF">Cenrod_1680</name>
</gene>
<dbReference type="Pfam" id="PF00990">
    <property type="entry name" value="GGDEF"/>
    <property type="match status" value="2"/>
</dbReference>
<name>U5N8W4_9BURK</name>
<evidence type="ECO:0000256" key="1">
    <source>
        <dbReference type="PROSITE-ProRule" id="PRU00169"/>
    </source>
</evidence>
<evidence type="ECO:0000313" key="5">
    <source>
        <dbReference type="EMBL" id="AGX87765.1"/>
    </source>
</evidence>
<dbReference type="SUPFAM" id="SSF141868">
    <property type="entry name" value="EAL domain-like"/>
    <property type="match status" value="1"/>
</dbReference>
<dbReference type="PROSITE" id="PS50887">
    <property type="entry name" value="GGDEF"/>
    <property type="match status" value="1"/>
</dbReference>
<dbReference type="Gene3D" id="3.30.70.270">
    <property type="match status" value="1"/>
</dbReference>
<dbReference type="STRING" id="946483.Cenrod_1680"/>
<keyword evidence="1" id="KW-0597">Phosphoprotein</keyword>
<sequence>MNAPISSAHTTRILIADDDPTVGLLLQAALASQGYVVMVHEDGASALESFRNDPADLVLLDVEMPERNGYEVCEEIRQGLESDVPVILITGHDDVASIDRAYEVGATDFIPKPLNWTLIAHRIRYVLRSFHDAAQRRIAEKQVRYLAYFDTLTNLPNRQSFLEILQQEIDRALRTASTLAVLYLDLDNFKSVNDSLGHQAGDVVLQRVADRLRVSLRSFDVLGRPAPGAHTREIHDAGVQVARHAGDEFTMLLPILHKADDALSAAQRIRESVARPLFVDGRELFITASIGIALFPDDQTDAQTLVNHAETAMYAAKDLGRNHCEYYSASLTERAVGRFAMESALRYALERNEFELVYQPQIDVVTRTAHAVEALIRWHHPVRGMVSPLEFIHIAEETGMIHPLGSWVLHTACKQAQQWIAEVGMPIRVCVNISPVQFRAAGFLDEVMATLEATGLQPECLELEITENVLMDDSGKTLADICTLRRHGIHIAIDDFGTGYSSLRYLKRLPLTKLKIDRAFVRDMPDSREDEAIVRAVVALADSLDMHVTAEGVETRQQFETLRALGCDSIQGYYFSRPVSSSCVAEMFLQPIPEDLPL</sequence>
<dbReference type="NCBIfam" id="TIGR00254">
    <property type="entry name" value="GGDEF"/>
    <property type="match status" value="2"/>
</dbReference>
<feature type="domain" description="GGDEF" evidence="4">
    <location>
        <begin position="177"/>
        <end position="329"/>
    </location>
</feature>
<evidence type="ECO:0000313" key="6">
    <source>
        <dbReference type="Proteomes" id="UP000017184"/>
    </source>
</evidence>
<dbReference type="KEGG" id="cbx:Cenrod_1680"/>
<dbReference type="EMBL" id="CP004885">
    <property type="protein sequence ID" value="AGX87765.1"/>
    <property type="molecule type" value="Genomic_DNA"/>
</dbReference>
<dbReference type="PROSITE" id="PS50110">
    <property type="entry name" value="RESPONSE_REGULATORY"/>
    <property type="match status" value="1"/>
</dbReference>
<dbReference type="Pfam" id="PF00072">
    <property type="entry name" value="Response_reg"/>
    <property type="match status" value="1"/>
</dbReference>
<dbReference type="SMART" id="SM00448">
    <property type="entry name" value="REC"/>
    <property type="match status" value="1"/>
</dbReference>
<dbReference type="AlphaFoldDB" id="U5N8W4"/>
<dbReference type="InterPro" id="IPR029787">
    <property type="entry name" value="Nucleotide_cyclase"/>
</dbReference>
<dbReference type="Gene3D" id="3.20.20.450">
    <property type="entry name" value="EAL domain"/>
    <property type="match status" value="1"/>
</dbReference>
<dbReference type="PANTHER" id="PTHR44757">
    <property type="entry name" value="DIGUANYLATE CYCLASE DGCP"/>
    <property type="match status" value="1"/>
</dbReference>
<dbReference type="GO" id="GO:0000160">
    <property type="term" value="P:phosphorelay signal transduction system"/>
    <property type="evidence" value="ECO:0007669"/>
    <property type="project" value="InterPro"/>
</dbReference>
<feature type="domain" description="Response regulatory" evidence="2">
    <location>
        <begin position="12"/>
        <end position="127"/>
    </location>
</feature>
<dbReference type="RefSeq" id="WP_022773825.1">
    <property type="nucleotide sequence ID" value="NC_022576.1"/>
</dbReference>
<dbReference type="InterPro" id="IPR052155">
    <property type="entry name" value="Biofilm_reg_signaling"/>
</dbReference>
<dbReference type="PANTHER" id="PTHR44757:SF2">
    <property type="entry name" value="BIOFILM ARCHITECTURE MAINTENANCE PROTEIN MBAA"/>
    <property type="match status" value="1"/>
</dbReference>
<feature type="modified residue" description="4-aspartylphosphate" evidence="1">
    <location>
        <position position="61"/>
    </location>
</feature>
<dbReference type="SUPFAM" id="SSF55073">
    <property type="entry name" value="Nucleotide cyclase"/>
    <property type="match status" value="1"/>
</dbReference>
<dbReference type="CDD" id="cd01949">
    <property type="entry name" value="GGDEF"/>
    <property type="match status" value="1"/>
</dbReference>
<dbReference type="InterPro" id="IPR001633">
    <property type="entry name" value="EAL_dom"/>
</dbReference>
<dbReference type="CDD" id="cd17574">
    <property type="entry name" value="REC_OmpR"/>
    <property type="match status" value="1"/>
</dbReference>
<dbReference type="InterPro" id="IPR043128">
    <property type="entry name" value="Rev_trsase/Diguanyl_cyclase"/>
</dbReference>
<keyword evidence="6" id="KW-1185">Reference proteome</keyword>
<dbReference type="Proteomes" id="UP000017184">
    <property type="component" value="Chromosome"/>
</dbReference>
<dbReference type="CDD" id="cd01948">
    <property type="entry name" value="EAL"/>
    <property type="match status" value="1"/>
</dbReference>
<feature type="domain" description="EAL" evidence="3">
    <location>
        <begin position="338"/>
        <end position="592"/>
    </location>
</feature>
<dbReference type="SMART" id="SM00267">
    <property type="entry name" value="GGDEF"/>
    <property type="match status" value="1"/>
</dbReference>
<proteinExistence type="predicted"/>
<dbReference type="SUPFAM" id="SSF52172">
    <property type="entry name" value="CheY-like"/>
    <property type="match status" value="1"/>
</dbReference>
<dbReference type="PROSITE" id="PS50883">
    <property type="entry name" value="EAL"/>
    <property type="match status" value="1"/>
</dbReference>
<dbReference type="InterPro" id="IPR001789">
    <property type="entry name" value="Sig_transdc_resp-reg_receiver"/>
</dbReference>
<organism evidence="5 6">
    <name type="scientific">Candidatus Symbiobacter mobilis CR</name>
    <dbReference type="NCBI Taxonomy" id="946483"/>
    <lineage>
        <taxon>Bacteria</taxon>
        <taxon>Pseudomonadati</taxon>
        <taxon>Pseudomonadota</taxon>
        <taxon>Betaproteobacteria</taxon>
        <taxon>Burkholderiales</taxon>
        <taxon>Comamonadaceae</taxon>
    </lineage>
</organism>
<dbReference type="PATRIC" id="fig|946483.4.peg.1698"/>
<accession>U5N8W4</accession>
<reference evidence="5 6" key="1">
    <citation type="journal article" date="2013" name="Genome Biol.">
        <title>Genomic analysis reveals key aspects of prokaryotic symbiosis in the phototrophic consortium "Chlorochromatium aggregatum".</title>
        <authorList>
            <person name="Liu Z."/>
            <person name="Muller J."/>
            <person name="Li T."/>
            <person name="Alvey R.M."/>
            <person name="Vogl K."/>
            <person name="Frigaard N.U."/>
            <person name="Rockwell N.C."/>
            <person name="Boyd E.S."/>
            <person name="Tomsho L.P."/>
            <person name="Schuster S.C."/>
            <person name="Henke P."/>
            <person name="Rohde M."/>
            <person name="Overmann J."/>
            <person name="Bryant D.A."/>
        </authorList>
    </citation>
    <scope>NUCLEOTIDE SEQUENCE [LARGE SCALE GENOMIC DNA]</scope>
    <source>
        <strain evidence="5">CR</strain>
    </source>
</reference>
<dbReference type="InterPro" id="IPR000160">
    <property type="entry name" value="GGDEF_dom"/>
</dbReference>
<dbReference type="Gene3D" id="3.40.50.2300">
    <property type="match status" value="1"/>
</dbReference>
<dbReference type="OrthoDB" id="9813903at2"/>
<dbReference type="Pfam" id="PF00563">
    <property type="entry name" value="EAL"/>
    <property type="match status" value="1"/>
</dbReference>
<protein>
    <submittedName>
        <fullName evidence="5">Signal transduction protein</fullName>
    </submittedName>
</protein>
<dbReference type="SMART" id="SM00052">
    <property type="entry name" value="EAL"/>
    <property type="match status" value="1"/>
</dbReference>
<evidence type="ECO:0000259" key="4">
    <source>
        <dbReference type="PROSITE" id="PS50887"/>
    </source>
</evidence>
<evidence type="ECO:0000259" key="3">
    <source>
        <dbReference type="PROSITE" id="PS50883"/>
    </source>
</evidence>
<dbReference type="eggNOG" id="COG5001">
    <property type="taxonomic scope" value="Bacteria"/>
</dbReference>
<dbReference type="InterPro" id="IPR011006">
    <property type="entry name" value="CheY-like_superfamily"/>
</dbReference>
<dbReference type="InterPro" id="IPR035919">
    <property type="entry name" value="EAL_sf"/>
</dbReference>
<evidence type="ECO:0000259" key="2">
    <source>
        <dbReference type="PROSITE" id="PS50110"/>
    </source>
</evidence>